<evidence type="ECO:0000313" key="3">
    <source>
        <dbReference type="Proteomes" id="UP000299102"/>
    </source>
</evidence>
<comment type="caution">
    <text evidence="2">The sequence shown here is derived from an EMBL/GenBank/DDBJ whole genome shotgun (WGS) entry which is preliminary data.</text>
</comment>
<protein>
    <recommendedName>
        <fullName evidence="4">Secreted protein</fullName>
    </recommendedName>
</protein>
<dbReference type="EMBL" id="BGZK01001058">
    <property type="protein sequence ID" value="GBP69968.1"/>
    <property type="molecule type" value="Genomic_DNA"/>
</dbReference>
<gene>
    <name evidence="2" type="ORF">EVAR_50737_1</name>
</gene>
<feature type="signal peptide" evidence="1">
    <location>
        <begin position="1"/>
        <end position="24"/>
    </location>
</feature>
<evidence type="ECO:0000313" key="2">
    <source>
        <dbReference type="EMBL" id="GBP69968.1"/>
    </source>
</evidence>
<dbReference type="AlphaFoldDB" id="A0A4C1Y260"/>
<keyword evidence="3" id="KW-1185">Reference proteome</keyword>
<keyword evidence="1" id="KW-0732">Signal</keyword>
<dbReference type="Proteomes" id="UP000299102">
    <property type="component" value="Unassembled WGS sequence"/>
</dbReference>
<sequence>MCGSRTRAITMVMVVVIPASGTMARFSGRNKHYQEVEQHARHRNRGGLPLPVDTCDFGRITCALPISHGYFKSTD</sequence>
<organism evidence="2 3">
    <name type="scientific">Eumeta variegata</name>
    <name type="common">Bagworm moth</name>
    <name type="synonym">Eumeta japonica</name>
    <dbReference type="NCBI Taxonomy" id="151549"/>
    <lineage>
        <taxon>Eukaryota</taxon>
        <taxon>Metazoa</taxon>
        <taxon>Ecdysozoa</taxon>
        <taxon>Arthropoda</taxon>
        <taxon>Hexapoda</taxon>
        <taxon>Insecta</taxon>
        <taxon>Pterygota</taxon>
        <taxon>Neoptera</taxon>
        <taxon>Endopterygota</taxon>
        <taxon>Lepidoptera</taxon>
        <taxon>Glossata</taxon>
        <taxon>Ditrysia</taxon>
        <taxon>Tineoidea</taxon>
        <taxon>Psychidae</taxon>
        <taxon>Oiketicinae</taxon>
        <taxon>Eumeta</taxon>
    </lineage>
</organism>
<evidence type="ECO:0008006" key="4">
    <source>
        <dbReference type="Google" id="ProtNLM"/>
    </source>
</evidence>
<name>A0A4C1Y260_EUMVA</name>
<evidence type="ECO:0000256" key="1">
    <source>
        <dbReference type="SAM" id="SignalP"/>
    </source>
</evidence>
<feature type="chain" id="PRO_5020032924" description="Secreted protein" evidence="1">
    <location>
        <begin position="25"/>
        <end position="75"/>
    </location>
</feature>
<accession>A0A4C1Y260</accession>
<proteinExistence type="predicted"/>
<reference evidence="2 3" key="1">
    <citation type="journal article" date="2019" name="Commun. Biol.">
        <title>The bagworm genome reveals a unique fibroin gene that provides high tensile strength.</title>
        <authorList>
            <person name="Kono N."/>
            <person name="Nakamura H."/>
            <person name="Ohtoshi R."/>
            <person name="Tomita M."/>
            <person name="Numata K."/>
            <person name="Arakawa K."/>
        </authorList>
    </citation>
    <scope>NUCLEOTIDE SEQUENCE [LARGE SCALE GENOMIC DNA]</scope>
</reference>